<dbReference type="InterPro" id="IPR012349">
    <property type="entry name" value="Split_barrel_FMN-bd"/>
</dbReference>
<evidence type="ECO:0000313" key="4">
    <source>
        <dbReference type="Proteomes" id="UP000781958"/>
    </source>
</evidence>
<dbReference type="Proteomes" id="UP000781958">
    <property type="component" value="Unassembled WGS sequence"/>
</dbReference>
<dbReference type="RefSeq" id="WP_209767267.1">
    <property type="nucleotide sequence ID" value="NZ_JAGINP010000010.1"/>
</dbReference>
<evidence type="ECO:0000313" key="3">
    <source>
        <dbReference type="EMBL" id="MBP2293334.1"/>
    </source>
</evidence>
<dbReference type="Pfam" id="PF01613">
    <property type="entry name" value="Flavin_Reduct"/>
    <property type="match status" value="1"/>
</dbReference>
<dbReference type="SUPFAM" id="SSF50475">
    <property type="entry name" value="FMN-binding split barrel"/>
    <property type="match status" value="1"/>
</dbReference>
<dbReference type="EC" id="1.5.1.36" evidence="3"/>
<dbReference type="SMART" id="SM00903">
    <property type="entry name" value="Flavin_Reduct"/>
    <property type="match status" value="1"/>
</dbReference>
<comment type="caution">
    <text evidence="3">The sequence shown here is derived from an EMBL/GenBank/DDBJ whole genome shotgun (WGS) entry which is preliminary data.</text>
</comment>
<name>A0ABS4SLA5_9PROT</name>
<keyword evidence="4" id="KW-1185">Reference proteome</keyword>
<dbReference type="PANTHER" id="PTHR30466">
    <property type="entry name" value="FLAVIN REDUCTASE"/>
    <property type="match status" value="1"/>
</dbReference>
<accession>A0ABS4SLA5</accession>
<dbReference type="InterPro" id="IPR050268">
    <property type="entry name" value="NADH-dep_flavin_reductase"/>
</dbReference>
<dbReference type="EMBL" id="JAGINP010000010">
    <property type="protein sequence ID" value="MBP2293334.1"/>
    <property type="molecule type" value="Genomic_DNA"/>
</dbReference>
<dbReference type="Gene3D" id="2.30.110.10">
    <property type="entry name" value="Electron Transport, Fmn-binding Protein, Chain A"/>
    <property type="match status" value="1"/>
</dbReference>
<dbReference type="GO" id="GO:0036382">
    <property type="term" value="F:flavin reductase (NADH) activity"/>
    <property type="evidence" value="ECO:0007669"/>
    <property type="project" value="UniProtKB-EC"/>
</dbReference>
<proteinExistence type="predicted"/>
<evidence type="ECO:0000259" key="2">
    <source>
        <dbReference type="SMART" id="SM00903"/>
    </source>
</evidence>
<evidence type="ECO:0000256" key="1">
    <source>
        <dbReference type="ARBA" id="ARBA00023002"/>
    </source>
</evidence>
<reference evidence="3 4" key="1">
    <citation type="submission" date="2021-03" db="EMBL/GenBank/DDBJ databases">
        <title>Genomic Encyclopedia of Type Strains, Phase III (KMG-III): the genomes of soil and plant-associated and newly described type strains.</title>
        <authorList>
            <person name="Whitman W."/>
        </authorList>
    </citation>
    <scope>NUCLEOTIDE SEQUENCE [LARGE SCALE GENOMIC DNA]</scope>
    <source>
        <strain evidence="3 4">IMMIB AFH-6</strain>
    </source>
</reference>
<protein>
    <submittedName>
        <fullName evidence="3">Flavin reductase (NADH)/cob(II)yrinic acid a,c-diamide reductase</fullName>
        <ecNumber evidence="3">1.16.8.1</ecNumber>
        <ecNumber evidence="3">1.5.1.36</ecNumber>
    </submittedName>
</protein>
<organism evidence="3 4">
    <name type="scientific">Azospirillum rugosum</name>
    <dbReference type="NCBI Taxonomy" id="416170"/>
    <lineage>
        <taxon>Bacteria</taxon>
        <taxon>Pseudomonadati</taxon>
        <taxon>Pseudomonadota</taxon>
        <taxon>Alphaproteobacteria</taxon>
        <taxon>Rhodospirillales</taxon>
        <taxon>Azospirillaceae</taxon>
        <taxon>Azospirillum</taxon>
    </lineage>
</organism>
<keyword evidence="1 3" id="KW-0560">Oxidoreductase</keyword>
<dbReference type="InterPro" id="IPR002563">
    <property type="entry name" value="Flavin_Rdtase-like_dom"/>
</dbReference>
<dbReference type="EC" id="1.16.8.1" evidence="3"/>
<gene>
    <name evidence="3" type="ORF">J2851_003117</name>
</gene>
<sequence length="182" mass="19622">MASSTLEAGTCTSHDSPEFLAKFKHLMSLNAAAVAIITCRDHDGRRFGLSVTSLSSFSIKPPSVLICVNHNAEAHEPLCRVQRFGVNFLREGQHDISNRFAGMNGEKNEGKYASGDWIETGNGVPVLRDAYFWLDCEVLAQTPILTHTVFIGKVNAACGPAEGSPSIYFGRNYVSLGGVAST</sequence>
<feature type="domain" description="Flavin reductase like" evidence="2">
    <location>
        <begin position="27"/>
        <end position="175"/>
    </location>
</feature>
<dbReference type="PANTHER" id="PTHR30466:SF1">
    <property type="entry name" value="FMN REDUCTASE (NADH) RUTF"/>
    <property type="match status" value="1"/>
</dbReference>